<dbReference type="Gene3D" id="1.10.260.40">
    <property type="entry name" value="lambda repressor-like DNA-binding domains"/>
    <property type="match status" value="1"/>
</dbReference>
<evidence type="ECO:0000256" key="1">
    <source>
        <dbReference type="ARBA" id="ARBA00023015"/>
    </source>
</evidence>
<keyword evidence="5" id="KW-0614">Plasmid</keyword>
<dbReference type="EMBL" id="CP114198">
    <property type="protein sequence ID" value="WAT93959.1"/>
    <property type="molecule type" value="Genomic_DNA"/>
</dbReference>
<dbReference type="SUPFAM" id="SSF51306">
    <property type="entry name" value="LexA/Signal peptidase"/>
    <property type="match status" value="1"/>
</dbReference>
<dbReference type="SUPFAM" id="SSF47413">
    <property type="entry name" value="lambda repressor-like DNA-binding domains"/>
    <property type="match status" value="1"/>
</dbReference>
<gene>
    <name evidence="5" type="ORF">O1Q84_27305</name>
</gene>
<dbReference type="CDD" id="cd06529">
    <property type="entry name" value="S24_LexA-like"/>
    <property type="match status" value="1"/>
</dbReference>
<keyword evidence="2" id="KW-0238">DNA-binding</keyword>
<keyword evidence="1" id="KW-0805">Transcription regulation</keyword>
<sequence>MKFSNRLRQQRKIKGLTQKAVSEFVGVSKVAVSRWELGHSTPVGESLNKLAELLECSAAWLLNGDGAHCEVVMVSYYSEVQASAGNGSMTDDEGAEKTPIPKKIIARQTCKDNLCCIKVTGRSMEPVLTNGSVIALNPCVKNIKDGLMYVIRQGDLLRVKILIETPDSIIVRSYNEQFDDEVYSKKDLANELEVIGQVFWYSSTIEA</sequence>
<dbReference type="InterPro" id="IPR010982">
    <property type="entry name" value="Lambda_DNA-bd_dom_sf"/>
</dbReference>
<dbReference type="SMART" id="SM00530">
    <property type="entry name" value="HTH_XRE"/>
    <property type="match status" value="1"/>
</dbReference>
<evidence type="ECO:0000313" key="6">
    <source>
        <dbReference type="Proteomes" id="UP001156560"/>
    </source>
</evidence>
<organism evidence="5 6">
    <name type="scientific">Vibrio parahaemolyticus</name>
    <dbReference type="NCBI Taxonomy" id="670"/>
    <lineage>
        <taxon>Bacteria</taxon>
        <taxon>Pseudomonadati</taxon>
        <taxon>Pseudomonadota</taxon>
        <taxon>Gammaproteobacteria</taxon>
        <taxon>Vibrionales</taxon>
        <taxon>Vibrionaceae</taxon>
        <taxon>Vibrio</taxon>
    </lineage>
</organism>
<dbReference type="CDD" id="cd00093">
    <property type="entry name" value="HTH_XRE"/>
    <property type="match status" value="1"/>
</dbReference>
<name>A0AA47L9S8_VIBPH</name>
<dbReference type="Proteomes" id="UP001156560">
    <property type="component" value="Plasmid pHLC"/>
</dbReference>
<dbReference type="PROSITE" id="PS50943">
    <property type="entry name" value="HTH_CROC1"/>
    <property type="match status" value="1"/>
</dbReference>
<dbReference type="GO" id="GO:0003677">
    <property type="term" value="F:DNA binding"/>
    <property type="evidence" value="ECO:0007669"/>
    <property type="project" value="UniProtKB-KW"/>
</dbReference>
<evidence type="ECO:0000256" key="2">
    <source>
        <dbReference type="ARBA" id="ARBA00023125"/>
    </source>
</evidence>
<dbReference type="Pfam" id="PF01381">
    <property type="entry name" value="HTH_3"/>
    <property type="match status" value="1"/>
</dbReference>
<dbReference type="Gene3D" id="2.10.109.10">
    <property type="entry name" value="Umud Fragment, subunit A"/>
    <property type="match status" value="1"/>
</dbReference>
<dbReference type="PANTHER" id="PTHR40661">
    <property type="match status" value="1"/>
</dbReference>
<evidence type="ECO:0000313" key="5">
    <source>
        <dbReference type="EMBL" id="WAT93959.1"/>
    </source>
</evidence>
<feature type="domain" description="HTH cro/C1-type" evidence="4">
    <location>
        <begin position="7"/>
        <end position="61"/>
    </location>
</feature>
<dbReference type="InterPro" id="IPR015927">
    <property type="entry name" value="Peptidase_S24_S26A/B/C"/>
</dbReference>
<reference evidence="5" key="1">
    <citation type="submission" date="2022-12" db="EMBL/GenBank/DDBJ databases">
        <title>Vibrio parahaemolyticus become highly virulent by producing novel Tc toxins.</title>
        <authorList>
            <person name="Yang F."/>
            <person name="You Y."/>
            <person name="Lai Q."/>
            <person name="Xu L."/>
            <person name="Li F."/>
        </authorList>
    </citation>
    <scope>NUCLEOTIDE SEQUENCE</scope>
    <source>
        <strain evidence="5">Vp-HL-202005</strain>
        <plasmid evidence="5">pHLC</plasmid>
    </source>
</reference>
<keyword evidence="3" id="KW-0804">Transcription</keyword>
<dbReference type="AlphaFoldDB" id="A0AA47L9S8"/>
<protein>
    <submittedName>
        <fullName evidence="5">Helix-turn-helix domain-containing protein</fullName>
    </submittedName>
</protein>
<dbReference type="PANTHER" id="PTHR40661:SF2">
    <property type="entry name" value="HTH-TYPE TRANSCRIPTIONAL REGULATOR PRTR"/>
    <property type="match status" value="1"/>
</dbReference>
<dbReference type="Pfam" id="PF00717">
    <property type="entry name" value="Peptidase_S24"/>
    <property type="match status" value="1"/>
</dbReference>
<evidence type="ECO:0000259" key="4">
    <source>
        <dbReference type="PROSITE" id="PS50943"/>
    </source>
</evidence>
<evidence type="ECO:0000256" key="3">
    <source>
        <dbReference type="ARBA" id="ARBA00023163"/>
    </source>
</evidence>
<dbReference type="InterPro" id="IPR001387">
    <property type="entry name" value="Cro/C1-type_HTH"/>
</dbReference>
<dbReference type="InterPro" id="IPR036286">
    <property type="entry name" value="LexA/Signal_pep-like_sf"/>
</dbReference>
<accession>A0AA47L9S8</accession>
<proteinExistence type="predicted"/>
<geneLocation type="plasmid" evidence="5 6">
    <name>pHLC</name>
</geneLocation>
<dbReference type="InterPro" id="IPR039418">
    <property type="entry name" value="LexA-like"/>
</dbReference>
<dbReference type="RefSeq" id="WP_159408250.1">
    <property type="nucleotide sequence ID" value="NZ_CP034292.1"/>
</dbReference>